<feature type="signal peptide" evidence="2">
    <location>
        <begin position="1"/>
        <end position="24"/>
    </location>
</feature>
<protein>
    <recommendedName>
        <fullName evidence="3">VOC domain-containing protein</fullName>
    </recommendedName>
</protein>
<feature type="chain" id="PRO_5047439797" description="VOC domain-containing protein" evidence="2">
    <location>
        <begin position="25"/>
        <end position="497"/>
    </location>
</feature>
<dbReference type="PANTHER" id="PTHR46466:SF1">
    <property type="entry name" value="GLYOXALASE DOMAIN-CONTAINING PROTEIN 4"/>
    <property type="match status" value="1"/>
</dbReference>
<comment type="caution">
    <text evidence="4">The sequence shown here is derived from an EMBL/GenBank/DDBJ whole genome shotgun (WGS) entry which is preliminary data.</text>
</comment>
<gene>
    <name evidence="4" type="ORF">PCOR1329_LOCUS69151</name>
</gene>
<name>A0ABN9WNV2_9DINO</name>
<proteinExistence type="predicted"/>
<dbReference type="Gene3D" id="3.10.180.10">
    <property type="entry name" value="2,3-Dihydroxybiphenyl 1,2-Dioxygenase, domain 1"/>
    <property type="match status" value="1"/>
</dbReference>
<feature type="compositionally biased region" description="Low complexity" evidence="1">
    <location>
        <begin position="289"/>
        <end position="300"/>
    </location>
</feature>
<dbReference type="InterPro" id="IPR029068">
    <property type="entry name" value="Glyas_Bleomycin-R_OHBP_Dase"/>
</dbReference>
<evidence type="ECO:0000256" key="2">
    <source>
        <dbReference type="SAM" id="SignalP"/>
    </source>
</evidence>
<accession>A0ABN9WNV2</accession>
<reference evidence="4" key="1">
    <citation type="submission" date="2023-10" db="EMBL/GenBank/DDBJ databases">
        <authorList>
            <person name="Chen Y."/>
            <person name="Shah S."/>
            <person name="Dougan E. K."/>
            <person name="Thang M."/>
            <person name="Chan C."/>
        </authorList>
    </citation>
    <scope>NUCLEOTIDE SEQUENCE [LARGE SCALE GENOMIC DNA]</scope>
</reference>
<dbReference type="Pfam" id="PF00903">
    <property type="entry name" value="Glyoxalase"/>
    <property type="match status" value="1"/>
</dbReference>
<dbReference type="PANTHER" id="PTHR46466">
    <property type="entry name" value="GLYOXALASE DOMAIN-CONTAINING PROTEIN 4"/>
    <property type="match status" value="1"/>
</dbReference>
<organism evidence="4 5">
    <name type="scientific">Prorocentrum cordatum</name>
    <dbReference type="NCBI Taxonomy" id="2364126"/>
    <lineage>
        <taxon>Eukaryota</taxon>
        <taxon>Sar</taxon>
        <taxon>Alveolata</taxon>
        <taxon>Dinophyceae</taxon>
        <taxon>Prorocentrales</taxon>
        <taxon>Prorocentraceae</taxon>
        <taxon>Prorocentrum</taxon>
    </lineage>
</organism>
<dbReference type="InterPro" id="IPR043193">
    <property type="entry name" value="GLOD4"/>
</dbReference>
<keyword evidence="5" id="KW-1185">Reference proteome</keyword>
<evidence type="ECO:0000313" key="5">
    <source>
        <dbReference type="Proteomes" id="UP001189429"/>
    </source>
</evidence>
<dbReference type="InterPro" id="IPR004360">
    <property type="entry name" value="Glyas_Fos-R_dOase_dom"/>
</dbReference>
<evidence type="ECO:0000313" key="4">
    <source>
        <dbReference type="EMBL" id="CAK0888340.1"/>
    </source>
</evidence>
<keyword evidence="2" id="KW-0732">Signal</keyword>
<sequence>MVLPRPLALLACLSLPVPLQRAAAWEGQGAADGRRVRGRHAHWVLRTADLRRSLDFYRQVFGMRVLRHEENPEACPITCNGRYQTAWSKTMVGYGTEDVSYALELTYNYGVTSYAPGEALEAIFLRPPLPLEDALRAHGALGGDPPERRDGAVFVRGPDGYLASSAVSPGQGRRRRWLAAGMLGRTVDDDGGSAAGCCCCFSEVGGLGAGMATRVDLLRSGRSAAEVADEAVIEAAGEENGKAAGCPLLDVPADDVDVHETPPAHRPSAGETARADRQPADAVSRGDAGDAPPSGAPDASQDSLVALLAQYSLVLESPADSLDSQCTQIERDLELDRVEAESRAEARRVAEIGRLAALESARGAEYDKAMRQNVPIHWGCIMGDAIFATADDQLSIAMDAIDRVGSAGHDFYVGATRSPIHRWLGGETSRGYMDGHCESWSAMRLIGVTSPGDGGVMERTLIQHAKTYSYQCQNKADDNRGMSPQYHCFLYVVFGAV</sequence>
<dbReference type="InterPro" id="IPR037523">
    <property type="entry name" value="VOC_core"/>
</dbReference>
<feature type="region of interest" description="Disordered" evidence="1">
    <location>
        <begin position="243"/>
        <end position="300"/>
    </location>
</feature>
<dbReference type="SUPFAM" id="SSF54593">
    <property type="entry name" value="Glyoxalase/Bleomycin resistance protein/Dihydroxybiphenyl dioxygenase"/>
    <property type="match status" value="1"/>
</dbReference>
<dbReference type="EMBL" id="CAUYUJ010019059">
    <property type="protein sequence ID" value="CAK0888340.1"/>
    <property type="molecule type" value="Genomic_DNA"/>
</dbReference>
<dbReference type="PROSITE" id="PS51819">
    <property type="entry name" value="VOC"/>
    <property type="match status" value="1"/>
</dbReference>
<evidence type="ECO:0000256" key="1">
    <source>
        <dbReference type="SAM" id="MobiDB-lite"/>
    </source>
</evidence>
<evidence type="ECO:0000259" key="3">
    <source>
        <dbReference type="PROSITE" id="PS51819"/>
    </source>
</evidence>
<feature type="domain" description="VOC" evidence="3">
    <location>
        <begin position="39"/>
        <end position="168"/>
    </location>
</feature>
<dbReference type="Proteomes" id="UP001189429">
    <property type="component" value="Unassembled WGS sequence"/>
</dbReference>